<dbReference type="STRING" id="1423751.FC38_GL000398"/>
<proteinExistence type="predicted"/>
<name>I7J2P9_9LACO</name>
<gene>
    <name evidence="1" type="ORF">BN52_01410</name>
    <name evidence="2" type="ORF">FC38_GL000398</name>
</gene>
<evidence type="ECO:0000313" key="1">
    <source>
        <dbReference type="EMBL" id="CCI86992.1"/>
    </source>
</evidence>
<comment type="caution">
    <text evidence="1">The sequence shown here is derived from an EMBL/GenBank/DDBJ whole genome shotgun (WGS) entry which is preliminary data.</text>
</comment>
<reference evidence="2 4" key="2">
    <citation type="journal article" date="2015" name="Genome Announc.">
        <title>Expanding the biotechnology potential of lactobacilli through comparative genomics of 213 strains and associated genera.</title>
        <authorList>
            <person name="Sun Z."/>
            <person name="Harris H.M."/>
            <person name="McCann A."/>
            <person name="Guo C."/>
            <person name="Argimon S."/>
            <person name="Zhang W."/>
            <person name="Yang X."/>
            <person name="Jeffery I.B."/>
            <person name="Cooney J.C."/>
            <person name="Kagawa T.F."/>
            <person name="Liu W."/>
            <person name="Song Y."/>
            <person name="Salvetti E."/>
            <person name="Wrobel A."/>
            <person name="Rasinkangas P."/>
            <person name="Parkhill J."/>
            <person name="Rea M.C."/>
            <person name="O'Sullivan O."/>
            <person name="Ritari J."/>
            <person name="Douillard F.P."/>
            <person name="Paul Ross R."/>
            <person name="Yang R."/>
            <person name="Briner A.E."/>
            <person name="Felis G.E."/>
            <person name="de Vos W.M."/>
            <person name="Barrangou R."/>
            <person name="Klaenhammer T.R."/>
            <person name="Caufield P.W."/>
            <person name="Cui Y."/>
            <person name="Zhang H."/>
            <person name="O'Toole P.W."/>
        </authorList>
    </citation>
    <scope>NUCLEOTIDE SEQUENCE [LARGE SCALE GENOMIC DNA]</scope>
    <source>
        <strain evidence="2 4">DSM 23908</strain>
    </source>
</reference>
<dbReference type="EMBL" id="AYZO01000014">
    <property type="protein sequence ID" value="KRN11995.1"/>
    <property type="molecule type" value="Genomic_DNA"/>
</dbReference>
<keyword evidence="4" id="KW-1185">Reference proteome</keyword>
<sequence length="65" mass="7495">MHNFINLSIKIFTDIAEIPGETLKLFIGQKQKYQIEENYGGFTINDWKKVGNDMKRGLISFGKSK</sequence>
<dbReference type="AlphaFoldDB" id="I7J2P9"/>
<organism evidence="1 3">
    <name type="scientific">Lactobacillus gigeriorum DSM 23908 = CRBIP 24.85</name>
    <dbReference type="NCBI Taxonomy" id="1423751"/>
    <lineage>
        <taxon>Bacteria</taxon>
        <taxon>Bacillati</taxon>
        <taxon>Bacillota</taxon>
        <taxon>Bacilli</taxon>
        <taxon>Lactobacillales</taxon>
        <taxon>Lactobacillaceae</taxon>
        <taxon>Lactobacillus</taxon>
    </lineage>
</organism>
<evidence type="ECO:0000313" key="3">
    <source>
        <dbReference type="Proteomes" id="UP000009326"/>
    </source>
</evidence>
<dbReference type="Proteomes" id="UP000051521">
    <property type="component" value="Unassembled WGS sequence"/>
</dbReference>
<dbReference type="PATRIC" id="fig|1423751.3.peg.420"/>
<evidence type="ECO:0000313" key="4">
    <source>
        <dbReference type="Proteomes" id="UP000051521"/>
    </source>
</evidence>
<reference evidence="1 3" key="1">
    <citation type="submission" date="2012-06" db="EMBL/GenBank/DDBJ databases">
        <title>Draft genome sequence of Lactobacillus gigeriorum CRBIP 24.85T, isolated from chicken crop.</title>
        <authorList>
            <person name="Cousin S."/>
            <person name="Ma L."/>
            <person name="Creno S."/>
            <person name="Clermont D."/>
            <person name="Loux V."/>
            <person name="Bizet C."/>
            <person name="Bouchier C."/>
        </authorList>
    </citation>
    <scope>NUCLEOTIDE SEQUENCE [LARGE SCALE GENOMIC DNA]</scope>
    <source>
        <strain evidence="3">CRBIP 24.85T</strain>
        <strain evidence="1">Type strain: CRBIP 24.85</strain>
    </source>
</reference>
<protein>
    <submittedName>
        <fullName evidence="1">Uncharacterized protein</fullName>
    </submittedName>
</protein>
<evidence type="ECO:0000313" key="2">
    <source>
        <dbReference type="EMBL" id="KRN11995.1"/>
    </source>
</evidence>
<dbReference type="OrthoDB" id="2301738at2"/>
<accession>I7J2P9</accession>
<dbReference type="Proteomes" id="UP000009326">
    <property type="component" value="Unassembled WGS sequence"/>
</dbReference>
<dbReference type="RefSeq" id="WP_008473090.1">
    <property type="nucleotide sequence ID" value="NZ_AYZO01000014.1"/>
</dbReference>
<dbReference type="EMBL" id="CAKC01000044">
    <property type="protein sequence ID" value="CCI86992.1"/>
    <property type="molecule type" value="Genomic_DNA"/>
</dbReference>